<comment type="caution">
    <text evidence="2">The sequence shown here is derived from an EMBL/GenBank/DDBJ whole genome shotgun (WGS) entry which is preliminary data.</text>
</comment>
<dbReference type="AlphaFoldDB" id="A0A2H3KCV7"/>
<protein>
    <recommendedName>
        <fullName evidence="4">Transmembrane protein</fullName>
    </recommendedName>
</protein>
<keyword evidence="1" id="KW-0812">Transmembrane</keyword>
<evidence type="ECO:0000313" key="3">
    <source>
        <dbReference type="Proteomes" id="UP000220828"/>
    </source>
</evidence>
<proteinExistence type="predicted"/>
<keyword evidence="1" id="KW-1133">Transmembrane helix</keyword>
<evidence type="ECO:0000313" key="2">
    <source>
        <dbReference type="EMBL" id="PDS25236.1"/>
    </source>
</evidence>
<dbReference type="EMBL" id="PCMW01000030">
    <property type="protein sequence ID" value="PDS25236.1"/>
    <property type="molecule type" value="Genomic_DNA"/>
</dbReference>
<feature type="transmembrane region" description="Helical" evidence="1">
    <location>
        <begin position="12"/>
        <end position="31"/>
    </location>
</feature>
<dbReference type="Proteomes" id="UP000220828">
    <property type="component" value="Unassembled WGS sequence"/>
</dbReference>
<sequence>MRTKIVNFDYILLLINYFLFQFEIILLFLVLKNNLKNQFCNIKTKQDFKTFNNIINKKLCAEF</sequence>
<name>A0A2H3KCV7_9FLAO</name>
<gene>
    <name evidence="2" type="ORF">B0A77_05210</name>
</gene>
<evidence type="ECO:0008006" key="4">
    <source>
        <dbReference type="Google" id="ProtNLM"/>
    </source>
</evidence>
<keyword evidence="1" id="KW-0472">Membrane</keyword>
<evidence type="ECO:0000256" key="1">
    <source>
        <dbReference type="SAM" id="Phobius"/>
    </source>
</evidence>
<organism evidence="2 3">
    <name type="scientific">Flavobacterium branchiophilum</name>
    <dbReference type="NCBI Taxonomy" id="55197"/>
    <lineage>
        <taxon>Bacteria</taxon>
        <taxon>Pseudomonadati</taxon>
        <taxon>Bacteroidota</taxon>
        <taxon>Flavobacteriia</taxon>
        <taxon>Flavobacteriales</taxon>
        <taxon>Flavobacteriaceae</taxon>
        <taxon>Flavobacterium</taxon>
    </lineage>
</organism>
<accession>A0A2H3KCV7</accession>
<reference evidence="2 3" key="1">
    <citation type="submission" date="2017-09" db="EMBL/GenBank/DDBJ databases">
        <title>Whole genomes of Flavobacteriaceae.</title>
        <authorList>
            <person name="Stine C."/>
            <person name="Li C."/>
            <person name="Tadesse D."/>
        </authorList>
    </citation>
    <scope>NUCLEOTIDE SEQUENCE [LARGE SCALE GENOMIC DNA]</scope>
    <source>
        <strain evidence="2 3">ATCC 35036</strain>
    </source>
</reference>